<dbReference type="AlphaFoldDB" id="A0A0D0BWY4"/>
<accession>A0A0D0BWY4</accession>
<gene>
    <name evidence="1" type="ORF">GYMLUDRAFT_916598</name>
</gene>
<dbReference type="HOGENOM" id="CLU_2638318_0_0_1"/>
<name>A0A0D0BWY4_9AGAR</name>
<organism evidence="1 2">
    <name type="scientific">Collybiopsis luxurians FD-317 M1</name>
    <dbReference type="NCBI Taxonomy" id="944289"/>
    <lineage>
        <taxon>Eukaryota</taxon>
        <taxon>Fungi</taxon>
        <taxon>Dikarya</taxon>
        <taxon>Basidiomycota</taxon>
        <taxon>Agaricomycotina</taxon>
        <taxon>Agaricomycetes</taxon>
        <taxon>Agaricomycetidae</taxon>
        <taxon>Agaricales</taxon>
        <taxon>Marasmiineae</taxon>
        <taxon>Omphalotaceae</taxon>
        <taxon>Collybiopsis</taxon>
        <taxon>Collybiopsis luxurians</taxon>
    </lineage>
</organism>
<keyword evidence="2" id="KW-1185">Reference proteome</keyword>
<sequence length="77" mass="8492">MPFTRHLISQPSVLHCPFSFWHSSPKILAPPSSILPTPLMMTPLPVGVVLMFECCEGGSGVILVDLRQASSMTFEHR</sequence>
<protein>
    <submittedName>
        <fullName evidence="1">Uncharacterized protein</fullName>
    </submittedName>
</protein>
<evidence type="ECO:0000313" key="2">
    <source>
        <dbReference type="Proteomes" id="UP000053593"/>
    </source>
</evidence>
<evidence type="ECO:0000313" key="1">
    <source>
        <dbReference type="EMBL" id="KIK54259.1"/>
    </source>
</evidence>
<dbReference type="Proteomes" id="UP000053593">
    <property type="component" value="Unassembled WGS sequence"/>
</dbReference>
<dbReference type="EMBL" id="KN834818">
    <property type="protein sequence ID" value="KIK54259.1"/>
    <property type="molecule type" value="Genomic_DNA"/>
</dbReference>
<proteinExistence type="predicted"/>
<reference evidence="1 2" key="1">
    <citation type="submission" date="2014-04" db="EMBL/GenBank/DDBJ databases">
        <title>Evolutionary Origins and Diversification of the Mycorrhizal Mutualists.</title>
        <authorList>
            <consortium name="DOE Joint Genome Institute"/>
            <consortium name="Mycorrhizal Genomics Consortium"/>
            <person name="Kohler A."/>
            <person name="Kuo A."/>
            <person name="Nagy L.G."/>
            <person name="Floudas D."/>
            <person name="Copeland A."/>
            <person name="Barry K.W."/>
            <person name="Cichocki N."/>
            <person name="Veneault-Fourrey C."/>
            <person name="LaButti K."/>
            <person name="Lindquist E.A."/>
            <person name="Lipzen A."/>
            <person name="Lundell T."/>
            <person name="Morin E."/>
            <person name="Murat C."/>
            <person name="Riley R."/>
            <person name="Ohm R."/>
            <person name="Sun H."/>
            <person name="Tunlid A."/>
            <person name="Henrissat B."/>
            <person name="Grigoriev I.V."/>
            <person name="Hibbett D.S."/>
            <person name="Martin F."/>
        </authorList>
    </citation>
    <scope>NUCLEOTIDE SEQUENCE [LARGE SCALE GENOMIC DNA]</scope>
    <source>
        <strain evidence="1 2">FD-317 M1</strain>
    </source>
</reference>